<dbReference type="InterPro" id="IPR017900">
    <property type="entry name" value="4Fe4S_Fe_S_CS"/>
</dbReference>
<dbReference type="SUPFAM" id="SSF51971">
    <property type="entry name" value="Nucleotide-binding domain"/>
    <property type="match status" value="1"/>
</dbReference>
<evidence type="ECO:0000313" key="10">
    <source>
        <dbReference type="EMBL" id="CAE0671240.1"/>
    </source>
</evidence>
<dbReference type="SUPFAM" id="SSF54862">
    <property type="entry name" value="4Fe-4S ferredoxins"/>
    <property type="match status" value="1"/>
</dbReference>
<dbReference type="GO" id="GO:0006210">
    <property type="term" value="P:thymine catabolic process"/>
    <property type="evidence" value="ECO:0007669"/>
    <property type="project" value="TreeGrafter"/>
</dbReference>
<dbReference type="PROSITE" id="PS00198">
    <property type="entry name" value="4FE4S_FER_1"/>
    <property type="match status" value="1"/>
</dbReference>
<feature type="domain" description="4Fe-4S ferredoxin-type" evidence="9">
    <location>
        <begin position="802"/>
        <end position="831"/>
    </location>
</feature>
<dbReference type="Gene3D" id="3.30.70.20">
    <property type="match status" value="1"/>
</dbReference>
<dbReference type="InterPro" id="IPR017896">
    <property type="entry name" value="4Fe4S_Fe-S-bd"/>
</dbReference>
<evidence type="ECO:0000256" key="3">
    <source>
        <dbReference type="ARBA" id="ARBA00013004"/>
    </source>
</evidence>
<dbReference type="PANTHER" id="PTHR43073:SF2">
    <property type="entry name" value="DIHYDROPYRIMIDINE DEHYDROGENASE [NADP(+)]"/>
    <property type="match status" value="1"/>
</dbReference>
<dbReference type="FunFam" id="3.30.70.20:FF:000023">
    <property type="entry name" value="Dihydropyrimidine dehydrogenase [NADP(+)]"/>
    <property type="match status" value="1"/>
</dbReference>
<dbReference type="AlphaFoldDB" id="A0A7S3Z4B0"/>
<name>A0A7S3Z4B0_9EUKA</name>
<dbReference type="EC" id="1.3.1.2" evidence="3"/>
<accession>A0A7S3Z4B0</accession>
<comment type="similarity">
    <text evidence="2">Belongs to the dihydropyrimidine dehydrogenase family.</text>
</comment>
<gene>
    <name evidence="10" type="ORF">LGLO00237_LOCUS22883</name>
</gene>
<dbReference type="UniPathway" id="UPA00131"/>
<feature type="compositionally biased region" description="Polar residues" evidence="8">
    <location>
        <begin position="706"/>
        <end position="717"/>
    </location>
</feature>
<evidence type="ECO:0000256" key="2">
    <source>
        <dbReference type="ARBA" id="ARBA00010804"/>
    </source>
</evidence>
<feature type="region of interest" description="Disordered" evidence="8">
    <location>
        <begin position="745"/>
        <end position="764"/>
    </location>
</feature>
<dbReference type="InterPro" id="IPR005720">
    <property type="entry name" value="Dihydroorotate_DH_cat"/>
</dbReference>
<dbReference type="GO" id="GO:0005829">
    <property type="term" value="C:cytosol"/>
    <property type="evidence" value="ECO:0007669"/>
    <property type="project" value="TreeGrafter"/>
</dbReference>
<dbReference type="InterPro" id="IPR023753">
    <property type="entry name" value="FAD/NAD-binding_dom"/>
</dbReference>
<dbReference type="GO" id="GO:0050661">
    <property type="term" value="F:NADP binding"/>
    <property type="evidence" value="ECO:0007669"/>
    <property type="project" value="TreeGrafter"/>
</dbReference>
<dbReference type="Gene3D" id="3.50.50.60">
    <property type="entry name" value="FAD/NAD(P)-binding domain"/>
    <property type="match status" value="2"/>
</dbReference>
<dbReference type="FunFam" id="3.20.20.70:FF:000027">
    <property type="entry name" value="Dihydropyrimidine dehydrogenase [NADP(+)]"/>
    <property type="match status" value="1"/>
</dbReference>
<dbReference type="PRINTS" id="PR00419">
    <property type="entry name" value="ADXRDTASE"/>
</dbReference>
<keyword evidence="5" id="KW-0560">Oxidoreductase</keyword>
<proteinExistence type="inferred from homology"/>
<dbReference type="CDD" id="cd02940">
    <property type="entry name" value="DHPD_FMN"/>
    <property type="match status" value="1"/>
</dbReference>
<dbReference type="InterPro" id="IPR013785">
    <property type="entry name" value="Aldolase_TIM"/>
</dbReference>
<dbReference type="PROSITE" id="PS51379">
    <property type="entry name" value="4FE4S_FER_2"/>
    <property type="match status" value="2"/>
</dbReference>
<evidence type="ECO:0000256" key="1">
    <source>
        <dbReference type="ARBA" id="ARBA00004668"/>
    </source>
</evidence>
<dbReference type="GO" id="GO:0019483">
    <property type="term" value="P:beta-alanine biosynthetic process"/>
    <property type="evidence" value="ECO:0007669"/>
    <property type="project" value="UniProtKB-UniPathway"/>
</dbReference>
<evidence type="ECO:0000256" key="4">
    <source>
        <dbReference type="ARBA" id="ARBA00022737"/>
    </source>
</evidence>
<dbReference type="EMBL" id="HBIV01032075">
    <property type="protein sequence ID" value="CAE0671240.1"/>
    <property type="molecule type" value="Transcribed_RNA"/>
</dbReference>
<organism evidence="10">
    <name type="scientific">Lotharella globosa</name>
    <dbReference type="NCBI Taxonomy" id="91324"/>
    <lineage>
        <taxon>Eukaryota</taxon>
        <taxon>Sar</taxon>
        <taxon>Rhizaria</taxon>
        <taxon>Cercozoa</taxon>
        <taxon>Chlorarachniophyceae</taxon>
        <taxon>Lotharella</taxon>
    </lineage>
</organism>
<evidence type="ECO:0000256" key="7">
    <source>
        <dbReference type="ARBA" id="ARBA00032722"/>
    </source>
</evidence>
<evidence type="ECO:0000256" key="8">
    <source>
        <dbReference type="SAM" id="MobiDB-lite"/>
    </source>
</evidence>
<dbReference type="PANTHER" id="PTHR43073">
    <property type="entry name" value="DIHYDROPYRIMIDINE DEHYDROGENASE [NADP(+)]"/>
    <property type="match status" value="1"/>
</dbReference>
<dbReference type="SUPFAM" id="SSF51395">
    <property type="entry name" value="FMN-linked oxidoreductases"/>
    <property type="match status" value="1"/>
</dbReference>
<dbReference type="Gene3D" id="3.20.20.70">
    <property type="entry name" value="Aldolase class I"/>
    <property type="match status" value="1"/>
</dbReference>
<reference evidence="10" key="1">
    <citation type="submission" date="2021-01" db="EMBL/GenBank/DDBJ databases">
        <authorList>
            <person name="Corre E."/>
            <person name="Pelletier E."/>
            <person name="Niang G."/>
            <person name="Scheremetjew M."/>
            <person name="Finn R."/>
            <person name="Kale V."/>
            <person name="Holt S."/>
            <person name="Cochrane G."/>
            <person name="Meng A."/>
            <person name="Brown T."/>
            <person name="Cohen L."/>
        </authorList>
    </citation>
    <scope>NUCLEOTIDE SEQUENCE</scope>
    <source>
        <strain evidence="10">CCCM811</strain>
    </source>
</reference>
<evidence type="ECO:0000259" key="9">
    <source>
        <dbReference type="PROSITE" id="PS51379"/>
    </source>
</evidence>
<comment type="pathway">
    <text evidence="1">Amino-acid biosynthesis; beta-alanine biosynthesis.</text>
</comment>
<dbReference type="GO" id="GO:0002058">
    <property type="term" value="F:uracil binding"/>
    <property type="evidence" value="ECO:0007669"/>
    <property type="project" value="TreeGrafter"/>
</dbReference>
<feature type="region of interest" description="Disordered" evidence="8">
    <location>
        <begin position="706"/>
        <end position="726"/>
    </location>
</feature>
<dbReference type="GO" id="GO:0017113">
    <property type="term" value="F:dihydropyrimidine dehydrogenase (NADP+) activity"/>
    <property type="evidence" value="ECO:0007669"/>
    <property type="project" value="UniProtKB-EC"/>
</dbReference>
<sequence length="880" mass="94216">MAMNIPQTRDPSLPPLDQLPKSYKAKIALVGCGPASISCATYLARLGYSDVTVYERDHHIGGLSSSEIPAFRLPYEMVKYEAELMKDLGVNVVTGKELGKDFTIQSLKDDGYKSVFVGVGLPSAKISPEFRGLAMKQGFYTSKDFLPLAALSSKPEMKLAHDHANKPVAPPPRFNGKDVVVLGAGDTAFDCATSALRCGARKVYIVFRKGFTGIRACQEEVELAIREQCEFLPYYTPSAVRTDPATGRIKALELKSTQTTEDGESAGSACVSCCAVISAFGSELADGPVKDSLKQVVDLDSWGYPVVDPSTQGTSDPSVFVGGDLGGVTKLTVEAAADGKLAAWSMHQYLQQLEGLTVPDDATLPGFHTAIDSVDLSVDVCPGLKLPNPYGLASAPPTTTSAMIRRAFEAGWGFAVTKTYGRDKDIVSNVSPRIVRGSTSGELYGPGQGSFLNIELISEKSQAYWEQSIRELKADFDSSSNVLIASIMAGYNEEDWTILAEGAAAAGADAVELNMSCPHGMGEKGMGLACGQNPDMVEDICRWVKAAAKRTNENGEVVSLPVFAKLTPNITDIVDIAKRAKAGGADGVTAINTVSGLMHLDDEGQAWPKVGKEARTTYGGVSGNAIRPMALKAVSAISKALPGFAILATGGCDSAAVAKQFLHAGAKGIQICSAVQNQDYTVIHDYKTGLQALLYLEARDDLKGWNGQSRPMESSKANPWVKPEPSLDTNEKLPDFGPYFHKKEQLKSEQRAKSPLPMKPSESYGVRPAPALSSSVPSVNDIVAKAVPRIGAWYELSQEEHVIAKIDPELCINCGKCYMTCNDNGYQAISFDEMTHIPEIVKDDCTGCTLCVSVCPVIDCIEMVPRDGPYIPERGIPIQN</sequence>
<dbReference type="GO" id="GO:0006212">
    <property type="term" value="P:uracil catabolic process"/>
    <property type="evidence" value="ECO:0007669"/>
    <property type="project" value="TreeGrafter"/>
</dbReference>
<evidence type="ECO:0000256" key="6">
    <source>
        <dbReference type="ARBA" id="ARBA00030119"/>
    </source>
</evidence>
<protein>
    <recommendedName>
        <fullName evidence="3">dihydropyrimidine dehydrogenase (NADP(+))</fullName>
        <ecNumber evidence="3">1.3.1.2</ecNumber>
    </recommendedName>
    <alternativeName>
        <fullName evidence="7">Dihydrothymine dehydrogenase</fullName>
    </alternativeName>
    <alternativeName>
        <fullName evidence="6">Dihydrouracil dehydrogenase</fullName>
    </alternativeName>
</protein>
<dbReference type="Pfam" id="PF14697">
    <property type="entry name" value="Fer4_21"/>
    <property type="match status" value="1"/>
</dbReference>
<feature type="domain" description="4Fe-4S ferredoxin-type" evidence="9">
    <location>
        <begin position="836"/>
        <end position="866"/>
    </location>
</feature>
<keyword evidence="4" id="KW-0677">Repeat</keyword>
<dbReference type="Pfam" id="PF07992">
    <property type="entry name" value="Pyr_redox_2"/>
    <property type="match status" value="1"/>
</dbReference>
<dbReference type="Pfam" id="PF01180">
    <property type="entry name" value="DHO_dh"/>
    <property type="match status" value="1"/>
</dbReference>
<evidence type="ECO:0000256" key="5">
    <source>
        <dbReference type="ARBA" id="ARBA00023002"/>
    </source>
</evidence>
<dbReference type="InterPro" id="IPR036188">
    <property type="entry name" value="FAD/NAD-bd_sf"/>
</dbReference>